<reference evidence="3 4" key="1">
    <citation type="submission" date="2016-02" db="EMBL/GenBank/DDBJ databases">
        <title>Genome analysis of coral dinoflagellate symbionts highlights evolutionary adaptations to a symbiotic lifestyle.</title>
        <authorList>
            <person name="Aranda M."/>
            <person name="Li Y."/>
            <person name="Liew Y.J."/>
            <person name="Baumgarten S."/>
            <person name="Simakov O."/>
            <person name="Wilson M."/>
            <person name="Piel J."/>
            <person name="Ashoor H."/>
            <person name="Bougouffa S."/>
            <person name="Bajic V.B."/>
            <person name="Ryu T."/>
            <person name="Ravasi T."/>
            <person name="Bayer T."/>
            <person name="Micklem G."/>
            <person name="Kim H."/>
            <person name="Bhak J."/>
            <person name="Lajeunesse T.C."/>
            <person name="Voolstra C.R."/>
        </authorList>
    </citation>
    <scope>NUCLEOTIDE SEQUENCE [LARGE SCALE GENOMIC DNA]</scope>
    <source>
        <strain evidence="3 4">CCMP2467</strain>
    </source>
</reference>
<dbReference type="Gene3D" id="2.10.50.10">
    <property type="entry name" value="Tumor Necrosis Factor Receptor, subunit A, domain 2"/>
    <property type="match status" value="1"/>
</dbReference>
<dbReference type="PANTHER" id="PTHR46967">
    <property type="entry name" value="INSULIN-LIKE GROWTH FACTOR BINDING PROTEIN,N-TERMINAL"/>
    <property type="match status" value="1"/>
</dbReference>
<feature type="compositionally biased region" description="Polar residues" evidence="1">
    <location>
        <begin position="197"/>
        <end position="206"/>
    </location>
</feature>
<dbReference type="SUPFAM" id="SSF57184">
    <property type="entry name" value="Growth factor receptor domain"/>
    <property type="match status" value="1"/>
</dbReference>
<feature type="chain" id="PRO_5013113495" description="Tyrosine-protein kinase ephrin type A/B receptor-like domain-containing protein" evidence="2">
    <location>
        <begin position="33"/>
        <end position="1133"/>
    </location>
</feature>
<feature type="region of interest" description="Disordered" evidence="1">
    <location>
        <begin position="220"/>
        <end position="239"/>
    </location>
</feature>
<feature type="signal peptide" evidence="2">
    <location>
        <begin position="1"/>
        <end position="32"/>
    </location>
</feature>
<keyword evidence="4" id="KW-1185">Reference proteome</keyword>
<dbReference type="AlphaFoldDB" id="A0A1Q9DWA8"/>
<dbReference type="SMART" id="SM01411">
    <property type="entry name" value="Ephrin_rec_like"/>
    <property type="match status" value="4"/>
</dbReference>
<dbReference type="PANTHER" id="PTHR46967:SF2">
    <property type="entry name" value="SUSHI, VON WILLEBRAND FACTOR TYPE A, EGF AND PENTRAXIN DOMAIN-CONTAINING PROTEIN 1-LIKE"/>
    <property type="match status" value="1"/>
</dbReference>
<sequence length="1133" mass="123388">MFLTTMPLRALPQRQAGQMLLAALLLCSFASAAPPCTEGQGYANATENLTFSIGWGGSFRLLRLSCGALEINVLVQGAAVCLRSWTYLDNLLGFDGMRDCLPCAPGYFTASEGFLASSEGPIAGKVCQSARFVQLAGSARATEAALGSEAGEYLDENQTCSVCPAGTSSIQVLLAASSPSRTKPVRKAASPARLGASSWTSRTDSCTPCAAGEYSEEAAARCNGQEEEEEQEGRPVKKASPVKVSIEAWQRQLQSLPRGFDQPGPSTVSHMSSGHLEQYLDCFLSGFVAWVPGALIWVSRWGRIFQVLQPAAVSRAPLEVALTLAGDQRRSLWFLPLGQMSVQEDKIGMLCPAGTFSGIGASVCNDCPATRPQSRYSTTASTGCNSCIPGTFITDPVPLQMEGREAFKEAKAEDHKALNCTSCPAGTWSGMEAAECIRCLPGEFSDEGSAYCSLCPAGTYIEQNETCMDCPEGDCLPGRFRGNGTGCESPWADIARVVLLGHVAMLPPTCVRSALRAGIVGVHPTPATFDGCSEAVSMSILERLHPQSLSRDAESALSCRDGRRRSSQMAEWDFTLRGRRIELKSAMLCFNNSKQFWNITFHGVKLMQNRCQHSQPFDDLYLLIYTPAEFYLIRHDLQTGVTSTGVATAPTGHAIRVNGQVGQAAWNTAMKTILDKMLLSGSCELVSKVARTDPMVSTLYSALLQKARQLQDKVYEGIPMNTMSTSARGNRIQRIALEFDKVNHTGSTFTDASGEPTAHHCMRRSISNAAVDWIRDGVRVEVKSAKVVFDSNLRRWQCIFRKIQDRSKLSFHELWLGMYSPSGLDVFNHTSFRSGLSSAGLPSADAGRRLCLPASRQDTCVEAAVQRMKAKLEAAGATPLFTLPWLMRYTSQNAEWLAKAGLLARHPEIPTMHRVRLLDNRDNAVTLWFELALDMVSTPCKICLYWLTLSRVALLQHLPCRNQERGFFVAGDTSFSFNKLADSEKGAKWPRPKLGCAQPAHWGRLVHRMPAAVVFAQPAALRPRRYGMSRGAMEPPWFAGEGGEEGGGAGGPAHIASGASSHPLPGLHEDTADCEPLGSGTWSTLRVQHLYDENLRDGTGEDRGSAECWFEIRPRELARDPWVLAAREDWLQA</sequence>
<accession>A0A1Q9DWA8</accession>
<comment type="caution">
    <text evidence="3">The sequence shown here is derived from an EMBL/GenBank/DDBJ whole genome shotgun (WGS) entry which is preliminary data.</text>
</comment>
<evidence type="ECO:0000313" key="4">
    <source>
        <dbReference type="Proteomes" id="UP000186817"/>
    </source>
</evidence>
<evidence type="ECO:0000313" key="3">
    <source>
        <dbReference type="EMBL" id="OLP99452.1"/>
    </source>
</evidence>
<feature type="region of interest" description="Disordered" evidence="1">
    <location>
        <begin position="184"/>
        <end position="207"/>
    </location>
</feature>
<dbReference type="Proteomes" id="UP000186817">
    <property type="component" value="Unassembled WGS sequence"/>
</dbReference>
<dbReference type="InterPro" id="IPR009030">
    <property type="entry name" value="Growth_fac_rcpt_cys_sf"/>
</dbReference>
<dbReference type="EMBL" id="LSRX01000361">
    <property type="protein sequence ID" value="OLP99452.1"/>
    <property type="molecule type" value="Genomic_DNA"/>
</dbReference>
<protein>
    <recommendedName>
        <fullName evidence="5">Tyrosine-protein kinase ephrin type A/B receptor-like domain-containing protein</fullName>
    </recommendedName>
</protein>
<name>A0A1Q9DWA8_SYMMI</name>
<evidence type="ECO:0000256" key="1">
    <source>
        <dbReference type="SAM" id="MobiDB-lite"/>
    </source>
</evidence>
<feature type="region of interest" description="Disordered" evidence="1">
    <location>
        <begin position="1037"/>
        <end position="1066"/>
    </location>
</feature>
<feature type="compositionally biased region" description="Low complexity" evidence="1">
    <location>
        <begin position="1052"/>
        <end position="1061"/>
    </location>
</feature>
<keyword evidence="2" id="KW-0732">Signal</keyword>
<evidence type="ECO:0008006" key="5">
    <source>
        <dbReference type="Google" id="ProtNLM"/>
    </source>
</evidence>
<gene>
    <name evidence="3" type="ORF">AK812_SmicGene17981</name>
</gene>
<organism evidence="3 4">
    <name type="scientific">Symbiodinium microadriaticum</name>
    <name type="common">Dinoflagellate</name>
    <name type="synonym">Zooxanthella microadriatica</name>
    <dbReference type="NCBI Taxonomy" id="2951"/>
    <lineage>
        <taxon>Eukaryota</taxon>
        <taxon>Sar</taxon>
        <taxon>Alveolata</taxon>
        <taxon>Dinophyceae</taxon>
        <taxon>Suessiales</taxon>
        <taxon>Symbiodiniaceae</taxon>
        <taxon>Symbiodinium</taxon>
    </lineage>
</organism>
<evidence type="ECO:0000256" key="2">
    <source>
        <dbReference type="SAM" id="SignalP"/>
    </source>
</evidence>
<dbReference type="OrthoDB" id="441522at2759"/>
<proteinExistence type="predicted"/>